<dbReference type="GO" id="GO:0003743">
    <property type="term" value="F:translation initiation factor activity"/>
    <property type="evidence" value="ECO:0007669"/>
    <property type="project" value="UniProtKB-UniRule"/>
</dbReference>
<evidence type="ECO:0000259" key="11">
    <source>
        <dbReference type="PROSITE" id="PS51722"/>
    </source>
</evidence>
<evidence type="ECO:0000256" key="10">
    <source>
        <dbReference type="SAM" id="MobiDB-lite"/>
    </source>
</evidence>
<keyword evidence="6 8" id="KW-0342">GTP-binding</keyword>
<feature type="compositionally biased region" description="Basic and acidic residues" evidence="10">
    <location>
        <begin position="79"/>
        <end position="96"/>
    </location>
</feature>
<dbReference type="InterPro" id="IPR009000">
    <property type="entry name" value="Transl_B-barrel_sf"/>
</dbReference>
<dbReference type="InterPro" id="IPR027417">
    <property type="entry name" value="P-loop_NTPase"/>
</dbReference>
<reference evidence="12" key="1">
    <citation type="submission" date="2020-08" db="EMBL/GenBank/DDBJ databases">
        <title>Genome public.</title>
        <authorList>
            <person name="Liu C."/>
            <person name="Sun Q."/>
        </authorList>
    </citation>
    <scope>NUCLEOTIDE SEQUENCE</scope>
    <source>
        <strain evidence="12">NSJ-44</strain>
    </source>
</reference>
<feature type="domain" description="Tr-type G" evidence="11">
    <location>
        <begin position="417"/>
        <end position="586"/>
    </location>
</feature>
<evidence type="ECO:0000256" key="7">
    <source>
        <dbReference type="ARBA" id="ARBA00025162"/>
    </source>
</evidence>
<dbReference type="InterPro" id="IPR005225">
    <property type="entry name" value="Small_GTP-bd"/>
</dbReference>
<dbReference type="SUPFAM" id="SSF52540">
    <property type="entry name" value="P-loop containing nucleoside triphosphate hydrolases"/>
    <property type="match status" value="1"/>
</dbReference>
<dbReference type="InterPro" id="IPR053905">
    <property type="entry name" value="EF-G-like_DII"/>
</dbReference>
<gene>
    <name evidence="8 12" type="primary">infB</name>
    <name evidence="12" type="ORF">H8699_06180</name>
</gene>
<evidence type="ECO:0000256" key="6">
    <source>
        <dbReference type="ARBA" id="ARBA00023134"/>
    </source>
</evidence>
<dbReference type="GO" id="GO:0005525">
    <property type="term" value="F:GTP binding"/>
    <property type="evidence" value="ECO:0007669"/>
    <property type="project" value="UniProtKB-KW"/>
</dbReference>
<dbReference type="Pfam" id="PF00009">
    <property type="entry name" value="GTP_EFTU"/>
    <property type="match status" value="1"/>
</dbReference>
<feature type="compositionally biased region" description="Basic residues" evidence="10">
    <location>
        <begin position="313"/>
        <end position="322"/>
    </location>
</feature>
<dbReference type="FunFam" id="2.40.30.10:FF:000007">
    <property type="entry name" value="Translation initiation factor IF-2"/>
    <property type="match status" value="1"/>
</dbReference>
<protein>
    <recommendedName>
        <fullName evidence="2 8">Translation initiation factor IF-2</fullName>
    </recommendedName>
</protein>
<feature type="compositionally biased region" description="Basic and acidic residues" evidence="10">
    <location>
        <begin position="287"/>
        <end position="312"/>
    </location>
</feature>
<feature type="region of interest" description="G-domain" evidence="8">
    <location>
        <begin position="420"/>
        <end position="568"/>
    </location>
</feature>
<feature type="region of interest" description="Disordered" evidence="10">
    <location>
        <begin position="69"/>
        <end position="323"/>
    </location>
</feature>
<dbReference type="RefSeq" id="WP_138296081.1">
    <property type="nucleotide sequence ID" value="NZ_JACRSO010000002.1"/>
</dbReference>
<feature type="binding site" evidence="8">
    <location>
        <begin position="426"/>
        <end position="433"/>
    </location>
    <ligand>
        <name>GTP</name>
        <dbReference type="ChEBI" id="CHEBI:37565"/>
    </ligand>
</feature>
<dbReference type="InterPro" id="IPR000795">
    <property type="entry name" value="T_Tr_GTP-bd_dom"/>
</dbReference>
<dbReference type="EMBL" id="JACRSO010000002">
    <property type="protein sequence ID" value="MBC8529009.1"/>
    <property type="molecule type" value="Genomic_DNA"/>
</dbReference>
<keyword evidence="8" id="KW-0963">Cytoplasm</keyword>
<feature type="region of interest" description="Disordered" evidence="10">
    <location>
        <begin position="44"/>
        <end position="63"/>
    </location>
</feature>
<comment type="subcellular location">
    <subcellularLocation>
        <location evidence="8">Cytoplasm</location>
    </subcellularLocation>
</comment>
<accession>A0A926HM00</accession>
<dbReference type="GO" id="GO:0003924">
    <property type="term" value="F:GTPase activity"/>
    <property type="evidence" value="ECO:0007669"/>
    <property type="project" value="UniProtKB-UniRule"/>
</dbReference>
<proteinExistence type="inferred from homology"/>
<evidence type="ECO:0000256" key="1">
    <source>
        <dbReference type="ARBA" id="ARBA00007733"/>
    </source>
</evidence>
<dbReference type="PANTHER" id="PTHR43381:SF5">
    <property type="entry name" value="TR-TYPE G DOMAIN-CONTAINING PROTEIN"/>
    <property type="match status" value="1"/>
</dbReference>
<dbReference type="AlphaFoldDB" id="A0A926HM00"/>
<dbReference type="InterPro" id="IPR006847">
    <property type="entry name" value="IF2_N"/>
</dbReference>
<dbReference type="FunFam" id="3.40.50.300:FF:000019">
    <property type="entry name" value="Translation initiation factor IF-2"/>
    <property type="match status" value="1"/>
</dbReference>
<dbReference type="PROSITE" id="PS01176">
    <property type="entry name" value="IF2"/>
    <property type="match status" value="1"/>
</dbReference>
<dbReference type="CDD" id="cd03702">
    <property type="entry name" value="IF2_mtIF2_II"/>
    <property type="match status" value="1"/>
</dbReference>
<comment type="caution">
    <text evidence="12">The sequence shown here is derived from an EMBL/GenBank/DDBJ whole genome shotgun (WGS) entry which is preliminary data.</text>
</comment>
<dbReference type="InterPro" id="IPR000178">
    <property type="entry name" value="TF_IF2_bacterial-like"/>
</dbReference>
<dbReference type="GO" id="GO:0005829">
    <property type="term" value="C:cytosol"/>
    <property type="evidence" value="ECO:0007669"/>
    <property type="project" value="TreeGrafter"/>
</dbReference>
<dbReference type="Proteomes" id="UP000654279">
    <property type="component" value="Unassembled WGS sequence"/>
</dbReference>
<dbReference type="HAMAP" id="MF_00100_B">
    <property type="entry name" value="IF_2_B"/>
    <property type="match status" value="1"/>
</dbReference>
<evidence type="ECO:0000256" key="2">
    <source>
        <dbReference type="ARBA" id="ARBA00020675"/>
    </source>
</evidence>
<feature type="compositionally biased region" description="Low complexity" evidence="10">
    <location>
        <begin position="111"/>
        <end position="137"/>
    </location>
</feature>
<dbReference type="PROSITE" id="PS51722">
    <property type="entry name" value="G_TR_2"/>
    <property type="match status" value="1"/>
</dbReference>
<dbReference type="SUPFAM" id="SSF50447">
    <property type="entry name" value="Translation proteins"/>
    <property type="match status" value="2"/>
</dbReference>
<comment type="function">
    <text evidence="7 8 9">One of the essential components for the initiation of protein synthesis. Protects formylmethionyl-tRNA from spontaneous hydrolysis and promotes its binding to the 30S ribosomal subunits. Also involved in the hydrolysis of GTP during the formation of the 70S ribosomal complex.</text>
</comment>
<feature type="compositionally biased region" description="Low complexity" evidence="10">
    <location>
        <begin position="238"/>
        <end position="254"/>
    </location>
</feature>
<dbReference type="Pfam" id="PF22042">
    <property type="entry name" value="EF-G_D2"/>
    <property type="match status" value="1"/>
</dbReference>
<dbReference type="InterPro" id="IPR023115">
    <property type="entry name" value="TIF_IF2_dom3"/>
</dbReference>
<dbReference type="FunFam" id="2.40.30.10:FF:000008">
    <property type="entry name" value="Translation initiation factor IF-2"/>
    <property type="match status" value="1"/>
</dbReference>
<evidence type="ECO:0000256" key="3">
    <source>
        <dbReference type="ARBA" id="ARBA00022540"/>
    </source>
</evidence>
<evidence type="ECO:0000256" key="9">
    <source>
        <dbReference type="RuleBase" id="RU000644"/>
    </source>
</evidence>
<dbReference type="NCBIfam" id="TIGR00487">
    <property type="entry name" value="IF-2"/>
    <property type="match status" value="1"/>
</dbReference>
<dbReference type="CDD" id="cd03692">
    <property type="entry name" value="mtIF2_IVc"/>
    <property type="match status" value="1"/>
</dbReference>
<keyword evidence="13" id="KW-1185">Reference proteome</keyword>
<comment type="similarity">
    <text evidence="1 8 9">Belongs to the TRAFAC class translation factor GTPase superfamily. Classic translation factor GTPase family. IF-2 subfamily.</text>
</comment>
<dbReference type="Pfam" id="PF04760">
    <property type="entry name" value="IF2_N"/>
    <property type="match status" value="1"/>
</dbReference>
<feature type="compositionally biased region" description="Polar residues" evidence="10">
    <location>
        <begin position="276"/>
        <end position="286"/>
    </location>
</feature>
<organism evidence="12 13">
    <name type="scientific">Luoshenia tenuis</name>
    <dbReference type="NCBI Taxonomy" id="2763654"/>
    <lineage>
        <taxon>Bacteria</taxon>
        <taxon>Bacillati</taxon>
        <taxon>Bacillota</taxon>
        <taxon>Clostridia</taxon>
        <taxon>Christensenellales</taxon>
        <taxon>Christensenellaceae</taxon>
        <taxon>Luoshenia</taxon>
    </lineage>
</organism>
<dbReference type="FunFam" id="3.40.50.10050:FF:000001">
    <property type="entry name" value="Translation initiation factor IF-2"/>
    <property type="match status" value="1"/>
</dbReference>
<dbReference type="InterPro" id="IPR036925">
    <property type="entry name" value="TIF_IF2_dom3_sf"/>
</dbReference>
<evidence type="ECO:0000256" key="4">
    <source>
        <dbReference type="ARBA" id="ARBA00022741"/>
    </source>
</evidence>
<keyword evidence="5 8" id="KW-0648">Protein biosynthesis</keyword>
<dbReference type="CDD" id="cd01887">
    <property type="entry name" value="IF2_eIF5B"/>
    <property type="match status" value="1"/>
</dbReference>
<dbReference type="SUPFAM" id="SSF52156">
    <property type="entry name" value="Initiation factor IF2/eIF5b, domain 3"/>
    <property type="match status" value="1"/>
</dbReference>
<dbReference type="NCBIfam" id="TIGR00231">
    <property type="entry name" value="small_GTP"/>
    <property type="match status" value="1"/>
</dbReference>
<keyword evidence="3 8" id="KW-0396">Initiation factor</keyword>
<dbReference type="PANTHER" id="PTHR43381">
    <property type="entry name" value="TRANSLATION INITIATION FACTOR IF-2-RELATED"/>
    <property type="match status" value="1"/>
</dbReference>
<dbReference type="InterPro" id="IPR015760">
    <property type="entry name" value="TIF_IF2"/>
</dbReference>
<feature type="binding site" evidence="8">
    <location>
        <begin position="472"/>
        <end position="476"/>
    </location>
    <ligand>
        <name>GTP</name>
        <dbReference type="ChEBI" id="CHEBI:37565"/>
    </ligand>
</feature>
<name>A0A926HM00_9FIRM</name>
<evidence type="ECO:0000313" key="13">
    <source>
        <dbReference type="Proteomes" id="UP000654279"/>
    </source>
</evidence>
<dbReference type="InterPro" id="IPR044145">
    <property type="entry name" value="IF2_II"/>
</dbReference>
<evidence type="ECO:0000256" key="8">
    <source>
        <dbReference type="HAMAP-Rule" id="MF_00100"/>
    </source>
</evidence>
<sequence>MSKTNILEMTRALAESAKKAQAQVHDTQKRVQAHVQVIRRMEEALADRERSDAVEQERLQREQRVADMRRAVLESTPEVEEKAPVTETAEKAEAPKVQEAPKAQEPKEEAPAAPQQVRPAQTAAPAQNAPRAAAQQQGERRPYGGQGQQGDRRPYNQGQQGNRPPYNRQGGAPQGERRPYGGQGQQGDRRPYGGQGQQGDRRPYSQGQQGNRPPYNRQGGAPQGERRPYGGQGQQGNRPPFRQGGAGPQRPGGFNRPAPRAAIETPAVEKERVSNYDPNKSNYNRNYDNDRKAKPRKGIVEKGAVMRDDERVRGRRKPKKQAPAHVIEPIKIEHAVITTEMVPIKTLAEKIGKPAGDIIKKLFLIGIMATINQEIDFDTAQLVASEYNITLEQKLEKTYEEVLADDDREDDQEELQPRPPVVTIMGHVDHGKTSLLDAIRSANVTATEAGGITQHIGAYSIKAAGATITFLDTPGHEAFTSMRARGAQVTDIAILVVAADDGVMPQTIEAINHAKAADVPIIVAINKIDKPGANPQRVMEELTQQGLVSEDWGGDTIMVPVSAKTQEGLEKLMEMILLVAEVQELKANPDRKAKGAIIEAKLDRGRGPVATVLVQNGTLRVGDTIVAGVAYGRVRAMINDKGQRVEAAYPSDPVEVLGFSEVPEAGDVLNAVEEDKLSRQVAEERRDKIKAQQAKSMAKVSLDDLFNQIAEGQVKDLNIIVKADVQGSVEAVRQALEKLSNDEVRVRVIHGAAGAITETDIMLASVSNAIIIGFNVRADANAAAAAEAENVDLRFYRVIYNAIEDVEKAMKGLLAPVFKEVVIGHAQVRSTFKVSGVGTVAGCYVTDGNIRRNAEVRLTRDNIVIYEGKIDSLKRFKDDAKEVATGFECGIGLENFNDVKENDVIEAFIQEQVEPA</sequence>
<evidence type="ECO:0000256" key="5">
    <source>
        <dbReference type="ARBA" id="ARBA00022917"/>
    </source>
</evidence>
<keyword evidence="4 8" id="KW-0547">Nucleotide-binding</keyword>
<feature type="binding site" evidence="8">
    <location>
        <begin position="526"/>
        <end position="529"/>
    </location>
    <ligand>
        <name>GTP</name>
        <dbReference type="ChEBI" id="CHEBI:37565"/>
    </ligand>
</feature>
<dbReference type="Gene3D" id="3.40.50.10050">
    <property type="entry name" value="Translation initiation factor IF- 2, domain 3"/>
    <property type="match status" value="1"/>
</dbReference>
<dbReference type="Gene3D" id="2.40.30.10">
    <property type="entry name" value="Translation factors"/>
    <property type="match status" value="2"/>
</dbReference>
<evidence type="ECO:0000313" key="12">
    <source>
        <dbReference type="EMBL" id="MBC8529009.1"/>
    </source>
</evidence>
<dbReference type="Gene3D" id="3.40.50.300">
    <property type="entry name" value="P-loop containing nucleotide triphosphate hydrolases"/>
    <property type="match status" value="1"/>
</dbReference>
<dbReference type="Pfam" id="PF11987">
    <property type="entry name" value="IF-2"/>
    <property type="match status" value="1"/>
</dbReference>